<feature type="region of interest" description="Disordered" evidence="1">
    <location>
        <begin position="77"/>
        <end position="120"/>
    </location>
</feature>
<keyword evidence="3" id="KW-1185">Reference proteome</keyword>
<organism evidence="2 3">
    <name type="scientific">Oculimacula yallundae</name>
    <dbReference type="NCBI Taxonomy" id="86028"/>
    <lineage>
        <taxon>Eukaryota</taxon>
        <taxon>Fungi</taxon>
        <taxon>Dikarya</taxon>
        <taxon>Ascomycota</taxon>
        <taxon>Pezizomycotina</taxon>
        <taxon>Leotiomycetes</taxon>
        <taxon>Helotiales</taxon>
        <taxon>Ploettnerulaceae</taxon>
        <taxon>Oculimacula</taxon>
    </lineage>
</organism>
<protein>
    <submittedName>
        <fullName evidence="2">Uncharacterized protein</fullName>
    </submittedName>
</protein>
<gene>
    <name evidence="2" type="ORF">VTL71DRAFT_10884</name>
</gene>
<dbReference type="EMBL" id="JAZHXI010000003">
    <property type="protein sequence ID" value="KAL2073558.1"/>
    <property type="molecule type" value="Genomic_DNA"/>
</dbReference>
<evidence type="ECO:0000313" key="3">
    <source>
        <dbReference type="Proteomes" id="UP001595075"/>
    </source>
</evidence>
<evidence type="ECO:0000256" key="1">
    <source>
        <dbReference type="SAM" id="MobiDB-lite"/>
    </source>
</evidence>
<accession>A0ABR4CUW1</accession>
<name>A0ABR4CUW1_9HELO</name>
<evidence type="ECO:0000313" key="2">
    <source>
        <dbReference type="EMBL" id="KAL2073558.1"/>
    </source>
</evidence>
<dbReference type="Pfam" id="PF23670">
    <property type="entry name" value="PIGBOS1"/>
    <property type="match status" value="1"/>
</dbReference>
<dbReference type="Proteomes" id="UP001595075">
    <property type="component" value="Unassembled WGS sequence"/>
</dbReference>
<dbReference type="InterPro" id="IPR057394">
    <property type="entry name" value="PIGBOS1"/>
</dbReference>
<proteinExistence type="predicted"/>
<sequence>MSNFRGIVPLLLATAIGVGNGIWVFGPAFKEQQQEKAELEKKAIEVAKLSEHGTHDTVESLRNAEAAASRTIATETALKPTETRESKWWPNTNGFWTKEVNKPRTVEPVKNGQEIPNDKP</sequence>
<comment type="caution">
    <text evidence="2">The sequence shown here is derived from an EMBL/GenBank/DDBJ whole genome shotgun (WGS) entry which is preliminary data.</text>
</comment>
<reference evidence="2 3" key="1">
    <citation type="journal article" date="2024" name="Commun. Biol.">
        <title>Comparative genomic analysis of thermophilic fungi reveals convergent evolutionary adaptations and gene losses.</title>
        <authorList>
            <person name="Steindorff A.S."/>
            <person name="Aguilar-Pontes M.V."/>
            <person name="Robinson A.J."/>
            <person name="Andreopoulos B."/>
            <person name="LaButti K."/>
            <person name="Kuo A."/>
            <person name="Mondo S."/>
            <person name="Riley R."/>
            <person name="Otillar R."/>
            <person name="Haridas S."/>
            <person name="Lipzen A."/>
            <person name="Grimwood J."/>
            <person name="Schmutz J."/>
            <person name="Clum A."/>
            <person name="Reid I.D."/>
            <person name="Moisan M.C."/>
            <person name="Butler G."/>
            <person name="Nguyen T.T.M."/>
            <person name="Dewar K."/>
            <person name="Conant G."/>
            <person name="Drula E."/>
            <person name="Henrissat B."/>
            <person name="Hansel C."/>
            <person name="Singer S."/>
            <person name="Hutchinson M.I."/>
            <person name="de Vries R.P."/>
            <person name="Natvig D.O."/>
            <person name="Powell A.J."/>
            <person name="Tsang A."/>
            <person name="Grigoriev I.V."/>
        </authorList>
    </citation>
    <scope>NUCLEOTIDE SEQUENCE [LARGE SCALE GENOMIC DNA]</scope>
    <source>
        <strain evidence="2 3">CBS 494.80</strain>
    </source>
</reference>